<dbReference type="SUPFAM" id="SSF52540">
    <property type="entry name" value="P-loop containing nucleoside triphosphate hydrolases"/>
    <property type="match status" value="1"/>
</dbReference>
<proteinExistence type="predicted"/>
<dbReference type="InterPro" id="IPR026363">
    <property type="entry name" value="CxxC-x17-CxxC_dom"/>
</dbReference>
<dbReference type="NCBIfam" id="TIGR04272">
    <property type="entry name" value="cxxc_cxxc_Mbark"/>
    <property type="match status" value="1"/>
</dbReference>
<protein>
    <submittedName>
        <fullName evidence="3">Uncharacterized protein</fullName>
    </submittedName>
</protein>
<accession>A0A2G9YVH7</accession>
<feature type="domain" description="CxxC-x17-CxxC" evidence="2">
    <location>
        <begin position="452"/>
        <end position="485"/>
    </location>
</feature>
<evidence type="ECO:0000259" key="1">
    <source>
        <dbReference type="Pfam" id="PF10412"/>
    </source>
</evidence>
<dbReference type="EMBL" id="PCRP01000069">
    <property type="protein sequence ID" value="PIP23254.1"/>
    <property type="molecule type" value="Genomic_DNA"/>
</dbReference>
<dbReference type="Proteomes" id="UP000230273">
    <property type="component" value="Unassembled WGS sequence"/>
</dbReference>
<dbReference type="InterPro" id="IPR027417">
    <property type="entry name" value="P-loop_NTPase"/>
</dbReference>
<dbReference type="Gene3D" id="3.40.50.300">
    <property type="entry name" value="P-loop containing nucleotide triphosphate hydrolases"/>
    <property type="match status" value="2"/>
</dbReference>
<sequence>MDNEQINFFGETNFRNMRKKFGIKIDDRRRHMYVMGKTGMGKTVMLENMAIQDIQAGRGIGFVDPHGEAAEKLLDYIPSRRVNDVVYLNPADLDYPIAFNVMEKVDLAHRHLVASGLMGVFKKIWPDVWSARMEYILNNSILALLEYPGSTLLGVNRMLADPEYRKKVVDKISDPVVRSFWLTEFARYTQRFEVEATAAIQNKVGQFISNPLIRNIIGQPQSSINMREVMDSGKIMILNLSKGRIGEDNSMLLGALLITKLQLAAMSRVDVPEEQRKDFYLYVDEFQNFATDAFCSILSEARKYRLSLILGNQYLSQLDEMVATGRSTKVREAVFGNVGTIVSFRIGAEDAEFLEKEFSPEFMATDIVNLAKYNIYLKLMIDGIAGRPFSAETLSPFPKPEQSNREKIIKVSRERYSTPRNIVEDKIARWTGTSSLLNVSIQRPSTSANPVLYDAVCALCKKNTKVIFPPDGTRPVYCKSCLKKKEASREKKPLEEKPSKKFDELPTISLKEAVGMEPVSFSKKEPQKSFKRKEVNVEELKELLKESLSKPEEKKQ</sequence>
<organism evidence="3 4">
    <name type="scientific">Candidatus Nealsonbacteria bacterium CG23_combo_of_CG06-09_8_20_14_all_38_19</name>
    <dbReference type="NCBI Taxonomy" id="1974721"/>
    <lineage>
        <taxon>Bacteria</taxon>
        <taxon>Candidatus Nealsoniibacteriota</taxon>
    </lineage>
</organism>
<reference evidence="3 4" key="1">
    <citation type="submission" date="2017-09" db="EMBL/GenBank/DDBJ databases">
        <title>Depth-based differentiation of microbial function through sediment-hosted aquifers and enrichment of novel symbionts in the deep terrestrial subsurface.</title>
        <authorList>
            <person name="Probst A.J."/>
            <person name="Ladd B."/>
            <person name="Jarett J.K."/>
            <person name="Geller-Mcgrath D.E."/>
            <person name="Sieber C.M."/>
            <person name="Emerson J.B."/>
            <person name="Anantharaman K."/>
            <person name="Thomas B.C."/>
            <person name="Malmstrom R."/>
            <person name="Stieglmeier M."/>
            <person name="Klingl A."/>
            <person name="Woyke T."/>
            <person name="Ryan C.M."/>
            <person name="Banfield J.F."/>
        </authorList>
    </citation>
    <scope>NUCLEOTIDE SEQUENCE [LARGE SCALE GENOMIC DNA]</scope>
    <source>
        <strain evidence="3">CG23_combo_of_CG06-09_8_20_14_all_38_19</strain>
    </source>
</reference>
<dbReference type="Pfam" id="PF10412">
    <property type="entry name" value="TrwB_AAD_bind"/>
    <property type="match status" value="1"/>
</dbReference>
<name>A0A2G9YVH7_9BACT</name>
<feature type="domain" description="Type IV secretion system coupling protein TraD DNA-binding" evidence="1">
    <location>
        <begin position="24"/>
        <end position="344"/>
    </location>
</feature>
<dbReference type="InterPro" id="IPR019476">
    <property type="entry name" value="T4SS_TraD_DNA-bd"/>
</dbReference>
<dbReference type="Pfam" id="PF23477">
    <property type="entry name" value="zf_Tbcl_2"/>
    <property type="match status" value="1"/>
</dbReference>
<evidence type="ECO:0000313" key="3">
    <source>
        <dbReference type="EMBL" id="PIP23254.1"/>
    </source>
</evidence>
<dbReference type="AlphaFoldDB" id="A0A2G9YVH7"/>
<evidence type="ECO:0000313" key="4">
    <source>
        <dbReference type="Proteomes" id="UP000230273"/>
    </source>
</evidence>
<comment type="caution">
    <text evidence="3">The sequence shown here is derived from an EMBL/GenBank/DDBJ whole genome shotgun (WGS) entry which is preliminary data.</text>
</comment>
<gene>
    <name evidence="3" type="ORF">COX36_04350</name>
</gene>
<dbReference type="PANTHER" id="PTHR30121">
    <property type="entry name" value="UNCHARACTERIZED PROTEIN YJGR-RELATED"/>
    <property type="match status" value="1"/>
</dbReference>
<dbReference type="InterPro" id="IPR051162">
    <property type="entry name" value="T4SS_component"/>
</dbReference>
<evidence type="ECO:0000259" key="2">
    <source>
        <dbReference type="Pfam" id="PF23477"/>
    </source>
</evidence>
<dbReference type="PANTHER" id="PTHR30121:SF11">
    <property type="entry name" value="AAA+ ATPASE DOMAIN-CONTAINING PROTEIN"/>
    <property type="match status" value="1"/>
</dbReference>